<dbReference type="KEGG" id="nsh:GXM_00953"/>
<dbReference type="EMBL" id="CP045226">
    <property type="protein sequence ID" value="QFS43480.1"/>
    <property type="molecule type" value="Genomic_DNA"/>
</dbReference>
<reference evidence="1 2" key="1">
    <citation type="submission" date="2019-10" db="EMBL/GenBank/DDBJ databases">
        <title>Genomic and transcriptomic insights into the perfect genentic adaptation of a filamentous nitrogen-fixing cyanobacterium to rice fields.</title>
        <authorList>
            <person name="Chen Z."/>
        </authorList>
    </citation>
    <scope>NUCLEOTIDE SEQUENCE [LARGE SCALE GENOMIC DNA]</scope>
    <source>
        <strain evidence="1">CCNUC1</strain>
    </source>
</reference>
<proteinExistence type="predicted"/>
<accession>A0A5P8VSY6</accession>
<protein>
    <submittedName>
        <fullName evidence="1">Uncharacterized protein</fullName>
    </submittedName>
</protein>
<organism evidence="1 2">
    <name type="scientific">Nostoc sphaeroides CCNUC1</name>
    <dbReference type="NCBI Taxonomy" id="2653204"/>
    <lineage>
        <taxon>Bacteria</taxon>
        <taxon>Bacillati</taxon>
        <taxon>Cyanobacteriota</taxon>
        <taxon>Cyanophyceae</taxon>
        <taxon>Nostocales</taxon>
        <taxon>Nostocaceae</taxon>
        <taxon>Nostoc</taxon>
    </lineage>
</organism>
<dbReference type="Proteomes" id="UP000326678">
    <property type="component" value="Chromosome Gxm1"/>
</dbReference>
<name>A0A5P8VSY6_9NOSO</name>
<evidence type="ECO:0000313" key="2">
    <source>
        <dbReference type="Proteomes" id="UP000326678"/>
    </source>
</evidence>
<keyword evidence="2" id="KW-1185">Reference proteome</keyword>
<dbReference type="AlphaFoldDB" id="A0A5P8VSY6"/>
<gene>
    <name evidence="1" type="ORF">GXM_00953</name>
</gene>
<sequence>MRQKGDFGNSILKKAEKADLVRTPLALTQQHLPYILLEF</sequence>
<evidence type="ECO:0000313" key="1">
    <source>
        <dbReference type="EMBL" id="QFS43480.1"/>
    </source>
</evidence>